<keyword evidence="2 4" id="KW-0442">Lipid degradation</keyword>
<keyword evidence="3 4" id="KW-0443">Lipid metabolism</keyword>
<evidence type="ECO:0000313" key="7">
    <source>
        <dbReference type="EMBL" id="QDT06260.1"/>
    </source>
</evidence>
<dbReference type="InterPro" id="IPR002641">
    <property type="entry name" value="PNPLA_dom"/>
</dbReference>
<feature type="chain" id="PRO_5021845574" description="PNPLA domain-containing protein" evidence="5">
    <location>
        <begin position="18"/>
        <end position="347"/>
    </location>
</feature>
<accession>A0A517NGK6</accession>
<sequence length="347" mass="37685" precursor="true">MLLRRTMLILASTPLVIDSMLATSFASIDAKSAERSLPATVLLGGGGARGLAHLGAMRAIGESGIHVERIIGVSMGALMASLFAVHRNVDMAEAESRRFLNSPACDRLQRQVLGVACDPESETSRPRGNRRGKLRNFMWVQTLLFRAARQPSILPDSVLRCIIDNLLPDVGIEDLSTPLHLLAVDVQTGQRVCLSRGSLREAVRCSMSIPGVFPAVNRGTAQLADLGVYDAVPCDLARQIISQNGAGDGSKTSRLIVVDVGRSTSSFPNCRTAIESVLRFQELAEQQMRDFQLASADLVIRPQFGSTPWFDFSLPDRLIESGYSAATDCFAKIDSRFSCARKPKRVV</sequence>
<dbReference type="InterPro" id="IPR050301">
    <property type="entry name" value="NTE"/>
</dbReference>
<feature type="signal peptide" evidence="5">
    <location>
        <begin position="1"/>
        <end position="17"/>
    </location>
</feature>
<feature type="domain" description="PNPLA" evidence="6">
    <location>
        <begin position="41"/>
        <end position="238"/>
    </location>
</feature>
<feature type="active site" description="Proton acceptor" evidence="4">
    <location>
        <position position="225"/>
    </location>
</feature>
<dbReference type="PANTHER" id="PTHR14226:SF29">
    <property type="entry name" value="NEUROPATHY TARGET ESTERASE SWS"/>
    <property type="match status" value="1"/>
</dbReference>
<dbReference type="SUPFAM" id="SSF52151">
    <property type="entry name" value="FabD/lysophospholipase-like"/>
    <property type="match status" value="1"/>
</dbReference>
<evidence type="ECO:0000313" key="8">
    <source>
        <dbReference type="Proteomes" id="UP000318538"/>
    </source>
</evidence>
<feature type="short sequence motif" description="GXSXG" evidence="4">
    <location>
        <begin position="72"/>
        <end position="76"/>
    </location>
</feature>
<comment type="caution">
    <text evidence="4">Lacks conserved residue(s) required for the propagation of feature annotation.</text>
</comment>
<dbReference type="Pfam" id="PF01734">
    <property type="entry name" value="Patatin"/>
    <property type="match status" value="1"/>
</dbReference>
<keyword evidence="5" id="KW-0732">Signal</keyword>
<reference evidence="7 8" key="1">
    <citation type="submission" date="2019-02" db="EMBL/GenBank/DDBJ databases">
        <title>Deep-cultivation of Planctomycetes and their phenomic and genomic characterization uncovers novel biology.</title>
        <authorList>
            <person name="Wiegand S."/>
            <person name="Jogler M."/>
            <person name="Boedeker C."/>
            <person name="Pinto D."/>
            <person name="Vollmers J."/>
            <person name="Rivas-Marin E."/>
            <person name="Kohn T."/>
            <person name="Peeters S.H."/>
            <person name="Heuer A."/>
            <person name="Rast P."/>
            <person name="Oberbeckmann S."/>
            <person name="Bunk B."/>
            <person name="Jeske O."/>
            <person name="Meyerdierks A."/>
            <person name="Storesund J.E."/>
            <person name="Kallscheuer N."/>
            <person name="Luecker S."/>
            <person name="Lage O.M."/>
            <person name="Pohl T."/>
            <person name="Merkel B.J."/>
            <person name="Hornburger P."/>
            <person name="Mueller R.-W."/>
            <person name="Bruemmer F."/>
            <person name="Labrenz M."/>
            <person name="Spormann A.M."/>
            <person name="Op den Camp H."/>
            <person name="Overmann J."/>
            <person name="Amann R."/>
            <person name="Jetten M.S.M."/>
            <person name="Mascher T."/>
            <person name="Medema M.H."/>
            <person name="Devos D.P."/>
            <person name="Kaster A.-K."/>
            <person name="Ovreas L."/>
            <person name="Rohde M."/>
            <person name="Galperin M.Y."/>
            <person name="Jogler C."/>
        </authorList>
    </citation>
    <scope>NUCLEOTIDE SEQUENCE [LARGE SCALE GENOMIC DNA]</scope>
    <source>
        <strain evidence="7 8">K22_7</strain>
    </source>
</reference>
<keyword evidence="1 4" id="KW-0378">Hydrolase</keyword>
<dbReference type="GO" id="GO:0016787">
    <property type="term" value="F:hydrolase activity"/>
    <property type="evidence" value="ECO:0007669"/>
    <property type="project" value="UniProtKB-UniRule"/>
</dbReference>
<dbReference type="AlphaFoldDB" id="A0A517NGK6"/>
<protein>
    <recommendedName>
        <fullName evidence="6">PNPLA domain-containing protein</fullName>
    </recommendedName>
</protein>
<evidence type="ECO:0000256" key="4">
    <source>
        <dbReference type="PROSITE-ProRule" id="PRU01161"/>
    </source>
</evidence>
<dbReference type="Proteomes" id="UP000318538">
    <property type="component" value="Chromosome"/>
</dbReference>
<feature type="short sequence motif" description="GXGXXG" evidence="4">
    <location>
        <begin position="45"/>
        <end position="50"/>
    </location>
</feature>
<evidence type="ECO:0000259" key="6">
    <source>
        <dbReference type="PROSITE" id="PS51635"/>
    </source>
</evidence>
<dbReference type="InterPro" id="IPR016035">
    <property type="entry name" value="Acyl_Trfase/lysoPLipase"/>
</dbReference>
<evidence type="ECO:0000256" key="1">
    <source>
        <dbReference type="ARBA" id="ARBA00022801"/>
    </source>
</evidence>
<dbReference type="GO" id="GO:0016042">
    <property type="term" value="P:lipid catabolic process"/>
    <property type="evidence" value="ECO:0007669"/>
    <property type="project" value="UniProtKB-UniRule"/>
</dbReference>
<dbReference type="EMBL" id="CP036525">
    <property type="protein sequence ID" value="QDT06260.1"/>
    <property type="molecule type" value="Genomic_DNA"/>
</dbReference>
<evidence type="ECO:0000256" key="2">
    <source>
        <dbReference type="ARBA" id="ARBA00022963"/>
    </source>
</evidence>
<dbReference type="Gene3D" id="3.40.1090.10">
    <property type="entry name" value="Cytosolic phospholipase A2 catalytic domain"/>
    <property type="match status" value="2"/>
</dbReference>
<keyword evidence="8" id="KW-1185">Reference proteome</keyword>
<proteinExistence type="predicted"/>
<dbReference type="KEGG" id="rlc:K227x_46690"/>
<dbReference type="PANTHER" id="PTHR14226">
    <property type="entry name" value="NEUROPATHY TARGET ESTERASE/SWISS CHEESE D.MELANOGASTER"/>
    <property type="match status" value="1"/>
</dbReference>
<organism evidence="7 8">
    <name type="scientific">Rubripirellula lacrimiformis</name>
    <dbReference type="NCBI Taxonomy" id="1930273"/>
    <lineage>
        <taxon>Bacteria</taxon>
        <taxon>Pseudomonadati</taxon>
        <taxon>Planctomycetota</taxon>
        <taxon>Planctomycetia</taxon>
        <taxon>Pirellulales</taxon>
        <taxon>Pirellulaceae</taxon>
        <taxon>Rubripirellula</taxon>
    </lineage>
</organism>
<evidence type="ECO:0000256" key="3">
    <source>
        <dbReference type="ARBA" id="ARBA00023098"/>
    </source>
</evidence>
<name>A0A517NGK6_9BACT</name>
<feature type="active site" description="Nucleophile" evidence="4">
    <location>
        <position position="74"/>
    </location>
</feature>
<evidence type="ECO:0000256" key="5">
    <source>
        <dbReference type="SAM" id="SignalP"/>
    </source>
</evidence>
<gene>
    <name evidence="7" type="ORF">K227x_46690</name>
</gene>
<dbReference type="PROSITE" id="PS51635">
    <property type="entry name" value="PNPLA"/>
    <property type="match status" value="1"/>
</dbReference>